<keyword evidence="1" id="KW-1133">Transmembrane helix</keyword>
<organism evidence="2">
    <name type="scientific">Roseihalotalea indica</name>
    <dbReference type="NCBI Taxonomy" id="2867963"/>
    <lineage>
        <taxon>Bacteria</taxon>
        <taxon>Pseudomonadati</taxon>
        <taxon>Bacteroidota</taxon>
        <taxon>Cytophagia</taxon>
        <taxon>Cytophagales</taxon>
        <taxon>Catalimonadaceae</taxon>
        <taxon>Roseihalotalea</taxon>
    </lineage>
</organism>
<accession>A0AA49JDZ2</accession>
<proteinExistence type="predicted"/>
<feature type="transmembrane region" description="Helical" evidence="1">
    <location>
        <begin position="200"/>
        <end position="228"/>
    </location>
</feature>
<protein>
    <submittedName>
        <fullName evidence="2">Uncharacterized protein</fullName>
    </submittedName>
</protein>
<keyword evidence="1" id="KW-0472">Membrane</keyword>
<evidence type="ECO:0000313" key="2">
    <source>
        <dbReference type="EMBL" id="WKN36536.1"/>
    </source>
</evidence>
<reference evidence="2" key="1">
    <citation type="journal article" date="2023" name="Comput. Struct. Biotechnol. J.">
        <title>Discovery of a novel marine Bacteroidetes with a rich repertoire of carbohydrate-active enzymes.</title>
        <authorList>
            <person name="Chen B."/>
            <person name="Liu G."/>
            <person name="Chen Q."/>
            <person name="Wang H."/>
            <person name="Liu L."/>
            <person name="Tang K."/>
        </authorList>
    </citation>
    <scope>NUCLEOTIDE SEQUENCE</scope>
    <source>
        <strain evidence="2">TK19036</strain>
    </source>
</reference>
<gene>
    <name evidence="2" type="ORF">K4G66_29680</name>
</gene>
<dbReference type="AlphaFoldDB" id="A0AA49JDZ2"/>
<sequence>MVTQHAFTFLAPVVANQVESLRRLLHGIVDKDVESNQWFPFIQMETIHFARLLILDQHRSERKQEHHYPAYLVFSTNYDGELNDHLREVVEKSGDGFREVFGHCENGPAANATTDACIKFLKKHSDYRAYFYIGIWGKTVLHIRHEEKIRQLAETFLDEQADRTLPPQEIWQSMVAYFKKHELLSTIQPVAYPQFARPRILFLSVVALIFLPIWILLLLFGLIMLRLYELFEKPFQHRYSNAEKTQGVASQEDHIVQNQLTHLVEIKFSPFRGMLLKVVLTAIQLLSVYKYNKGKLGNIPTIHFARWVRIDGGKRLLFFSNYDGSWESYLGDFIDKASVGLTGVWSNTRWFPRTLLLLLRGARDEQRFKAWTRAHQVYTDVWYSAYKNLSVRNILNNSLIYQGLLKSDMTEAEAKQWLALF</sequence>
<keyword evidence="1" id="KW-0812">Transmembrane</keyword>
<name>A0AA49JDZ2_9BACT</name>
<dbReference type="EMBL" id="CP120682">
    <property type="protein sequence ID" value="WKN36536.1"/>
    <property type="molecule type" value="Genomic_DNA"/>
</dbReference>
<reference evidence="2" key="2">
    <citation type="journal article" date="2024" name="Antonie Van Leeuwenhoek">
        <title>Roseihalotalea indica gen. nov., sp. nov., a halophilic Bacteroidetes from mesopelagic Southwest Indian Ocean with higher carbohydrate metabolic potential.</title>
        <authorList>
            <person name="Chen B."/>
            <person name="Zhang M."/>
            <person name="Lin D."/>
            <person name="Ye J."/>
            <person name="Tang K."/>
        </authorList>
    </citation>
    <scope>NUCLEOTIDE SEQUENCE</scope>
    <source>
        <strain evidence="2">TK19036</strain>
    </source>
</reference>
<evidence type="ECO:0000256" key="1">
    <source>
        <dbReference type="SAM" id="Phobius"/>
    </source>
</evidence>